<dbReference type="EMBL" id="CP159837">
    <property type="protein sequence ID" value="XCM38092.1"/>
    <property type="molecule type" value="Genomic_DNA"/>
</dbReference>
<comment type="similarity">
    <text evidence="1">Belongs to the UPF0367 family.</text>
</comment>
<dbReference type="RefSeq" id="WP_054469890.1">
    <property type="nucleotide sequence ID" value="NZ_CP159837.1"/>
</dbReference>
<dbReference type="InterPro" id="IPR020885">
    <property type="entry name" value="UPF0367"/>
</dbReference>
<evidence type="ECO:0000256" key="1">
    <source>
        <dbReference type="HAMAP-Rule" id="MF_01360"/>
    </source>
</evidence>
<protein>
    <recommendedName>
        <fullName evidence="1">UPF0367 protein ABWT76_000918</fullName>
    </recommendedName>
</protein>
<evidence type="ECO:0000313" key="2">
    <source>
        <dbReference type="EMBL" id="XCM38092.1"/>
    </source>
</evidence>
<proteinExistence type="inferred from homology"/>
<reference evidence="2" key="1">
    <citation type="submission" date="2024-07" db="EMBL/GenBank/DDBJ databases">
        <authorList>
            <person name="Kim Y.J."/>
            <person name="Jeong J.Y."/>
        </authorList>
    </citation>
    <scope>NUCLEOTIDE SEQUENCE</scope>
    <source>
        <strain evidence="2">GIHE-MW2</strain>
    </source>
</reference>
<dbReference type="AlphaFoldDB" id="A0AAU8JGZ3"/>
<dbReference type="HAMAP" id="MF_01360">
    <property type="entry name" value="UPF0367"/>
    <property type="match status" value="1"/>
</dbReference>
<accession>A0AAU8JGZ3</accession>
<organism evidence="2">
    <name type="scientific">Planktothricoides raciborskii GIHE-MW2</name>
    <dbReference type="NCBI Taxonomy" id="2792601"/>
    <lineage>
        <taxon>Bacteria</taxon>
        <taxon>Bacillati</taxon>
        <taxon>Cyanobacteriota</taxon>
        <taxon>Cyanophyceae</taxon>
        <taxon>Oscillatoriophycideae</taxon>
        <taxon>Oscillatoriales</taxon>
        <taxon>Oscillatoriaceae</taxon>
        <taxon>Planktothricoides</taxon>
    </lineage>
</organism>
<dbReference type="NCBIfam" id="NF010236">
    <property type="entry name" value="PRK13683.1"/>
    <property type="match status" value="1"/>
</dbReference>
<dbReference type="Pfam" id="PF26132">
    <property type="entry name" value="UPF0367"/>
    <property type="match status" value="1"/>
</dbReference>
<gene>
    <name evidence="2" type="ORF">ABWT76_000918</name>
</gene>
<sequence>MFTIDLSLKNNPLPLSVQRKTIEAAESLYQDILAAMRAGSSEILELTCEKMPEKKVAVYANEIIAVQLSQKSGASPTGKAPGFAALVSEALAE</sequence>
<name>A0AAU8JGZ3_9CYAN</name>